<dbReference type="InterPro" id="IPR012844">
    <property type="entry name" value="DhaM_N"/>
</dbReference>
<dbReference type="PANTHER" id="PTHR38594:SF1">
    <property type="entry name" value="PEP-DEPENDENT DIHYDROXYACETONE KINASE, PHOSPHORYL DONOR SUBUNIT DHAM"/>
    <property type="match status" value="1"/>
</dbReference>
<dbReference type="SUPFAM" id="SSF53062">
    <property type="entry name" value="PTS system fructose IIA component-like"/>
    <property type="match status" value="1"/>
</dbReference>
<dbReference type="NCBIfam" id="TIGR02364">
    <property type="entry name" value="dha_pts"/>
    <property type="match status" value="1"/>
</dbReference>
<dbReference type="PANTHER" id="PTHR38594">
    <property type="entry name" value="PEP-DEPENDENT DIHYDROXYACETONE KINASE, PHOSPHORYL DONOR SUBUNIT DHAM"/>
    <property type="match status" value="1"/>
</dbReference>
<evidence type="ECO:0000256" key="2">
    <source>
        <dbReference type="ARBA" id="ARBA00002788"/>
    </source>
</evidence>
<evidence type="ECO:0000256" key="1">
    <source>
        <dbReference type="ARBA" id="ARBA00001113"/>
    </source>
</evidence>
<evidence type="ECO:0000313" key="8">
    <source>
        <dbReference type="Proteomes" id="UP000473648"/>
    </source>
</evidence>
<dbReference type="EC" id="2.7.1.121" evidence="3"/>
<dbReference type="InterPro" id="IPR036662">
    <property type="entry name" value="PTS_EIIA_man-typ_sf"/>
</dbReference>
<name>A0A6L5GQ87_9FIRM</name>
<keyword evidence="8" id="KW-1185">Reference proteome</keyword>
<evidence type="ECO:0000256" key="3">
    <source>
        <dbReference type="ARBA" id="ARBA00012095"/>
    </source>
</evidence>
<organism evidence="7 8">
    <name type="scientific">Candidatus Pseudoramibacter fermentans</name>
    <dbReference type="NCBI Taxonomy" id="2594427"/>
    <lineage>
        <taxon>Bacteria</taxon>
        <taxon>Bacillati</taxon>
        <taxon>Bacillota</taxon>
        <taxon>Clostridia</taxon>
        <taxon>Eubacteriales</taxon>
        <taxon>Eubacteriaceae</taxon>
        <taxon>Pseudoramibacter</taxon>
    </lineage>
</organism>
<dbReference type="InterPro" id="IPR039643">
    <property type="entry name" value="DhaM"/>
</dbReference>
<dbReference type="GO" id="GO:0047324">
    <property type="term" value="F:phosphoenolpyruvate-glycerone phosphotransferase activity"/>
    <property type="evidence" value="ECO:0007669"/>
    <property type="project" value="UniProtKB-EC"/>
</dbReference>
<dbReference type="EMBL" id="VOGB01000004">
    <property type="protein sequence ID" value="MQM72308.1"/>
    <property type="molecule type" value="Genomic_DNA"/>
</dbReference>
<comment type="function">
    <text evidence="2">Component of the dihydroxyacetone kinase complex, which is responsible for the phosphoenolpyruvate (PEP)-dependent phosphorylation of dihydroxyacetone. DhaM serves as the phosphoryl donor. Is phosphorylated by phosphoenolpyruvate in an EI- and HPr-dependent reaction, and a phosphorelay system on histidine residues finally leads to phosphoryl transfer to DhaL and dihydroxyacetone.</text>
</comment>
<keyword evidence="7" id="KW-0418">Kinase</keyword>
<dbReference type="GO" id="GO:0009401">
    <property type="term" value="P:phosphoenolpyruvate-dependent sugar phosphotransferase system"/>
    <property type="evidence" value="ECO:0007669"/>
    <property type="project" value="InterPro"/>
</dbReference>
<evidence type="ECO:0000259" key="6">
    <source>
        <dbReference type="PROSITE" id="PS51096"/>
    </source>
</evidence>
<evidence type="ECO:0000313" key="7">
    <source>
        <dbReference type="EMBL" id="MQM72308.1"/>
    </source>
</evidence>
<protein>
    <recommendedName>
        <fullName evidence="3">phosphoenolpyruvate--glycerone phosphotransferase</fullName>
        <ecNumber evidence="3">2.7.1.121</ecNumber>
    </recommendedName>
</protein>
<proteinExistence type="predicted"/>
<gene>
    <name evidence="7" type="primary">dhaM</name>
    <name evidence="7" type="ORF">FRC53_02525</name>
</gene>
<dbReference type="AlphaFoldDB" id="A0A6L5GQ87"/>
<feature type="domain" description="PTS EIIA type-4" evidence="6">
    <location>
        <begin position="2"/>
        <end position="132"/>
    </location>
</feature>
<keyword evidence="4" id="KW-0808">Transferase</keyword>
<comment type="subunit">
    <text evidence="5">Homodimer. The dihydroxyacetone kinase complex is composed of a homodimer of DhaM, a homodimer of DhaK and the subunit DhaL.</text>
</comment>
<dbReference type="GO" id="GO:0019563">
    <property type="term" value="P:glycerol catabolic process"/>
    <property type="evidence" value="ECO:0007669"/>
    <property type="project" value="InterPro"/>
</dbReference>
<dbReference type="GO" id="GO:0016020">
    <property type="term" value="C:membrane"/>
    <property type="evidence" value="ECO:0007669"/>
    <property type="project" value="InterPro"/>
</dbReference>
<dbReference type="Pfam" id="PF03610">
    <property type="entry name" value="EIIA-man"/>
    <property type="match status" value="1"/>
</dbReference>
<dbReference type="PROSITE" id="PS51096">
    <property type="entry name" value="PTS_EIIA_TYPE_4"/>
    <property type="match status" value="1"/>
</dbReference>
<dbReference type="InterPro" id="IPR004701">
    <property type="entry name" value="PTS_EIIA_man-typ"/>
</dbReference>
<evidence type="ECO:0000256" key="5">
    <source>
        <dbReference type="ARBA" id="ARBA00046577"/>
    </source>
</evidence>
<dbReference type="Gene3D" id="3.40.50.510">
    <property type="entry name" value="Phosphotransferase system, mannose-type IIA component"/>
    <property type="match status" value="1"/>
</dbReference>
<reference evidence="7" key="1">
    <citation type="journal article" date="2020" name="Appl. Environ. Microbiol.">
        <title>Medium-Chain Fatty Acid Synthesis by 'Candidatus Weimeria bifida' gen. nov., sp. nov., and 'Candidatus Pseudoramibacter fermentans' sp. nov.</title>
        <authorList>
            <person name="Scarborough M.J."/>
            <person name="Myers K.S."/>
            <person name="Donohue T.J."/>
            <person name="Noguera D.R."/>
        </authorList>
    </citation>
    <scope>NUCLEOTIDE SEQUENCE</scope>
    <source>
        <strain evidence="7">EUB1.1</strain>
    </source>
</reference>
<evidence type="ECO:0000256" key="4">
    <source>
        <dbReference type="ARBA" id="ARBA00022679"/>
    </source>
</evidence>
<comment type="caution">
    <text evidence="7">The sequence shown here is derived from an EMBL/GenBank/DDBJ whole genome shotgun (WGS) entry which is preliminary data.</text>
</comment>
<sequence length="137" mass="14642">MSTGILIVSHSEKLAQGLVDLVSEMGNENVIIRQAGGTSDGRLGTDAVRIQEALESSDFENCKSILIYCDLGSSIISSEMAIDMIDDDALTEKIHLVDCPLVEGAFTGVVQASVTDDVDEIIDVSKKARDMHKGDEA</sequence>
<comment type="catalytic activity">
    <reaction evidence="1">
        <text>dihydroxyacetone + phosphoenolpyruvate = dihydroxyacetone phosphate + pyruvate</text>
        <dbReference type="Rhea" id="RHEA:18381"/>
        <dbReference type="ChEBI" id="CHEBI:15361"/>
        <dbReference type="ChEBI" id="CHEBI:16016"/>
        <dbReference type="ChEBI" id="CHEBI:57642"/>
        <dbReference type="ChEBI" id="CHEBI:58702"/>
        <dbReference type="EC" id="2.7.1.121"/>
    </reaction>
</comment>
<accession>A0A6L5GQ87</accession>
<dbReference type="Proteomes" id="UP000473648">
    <property type="component" value="Unassembled WGS sequence"/>
</dbReference>